<dbReference type="Proteomes" id="UP000248731">
    <property type="component" value="Chromosome 1"/>
</dbReference>
<evidence type="ECO:0000313" key="4">
    <source>
        <dbReference type="EMBL" id="SQI21059.1"/>
    </source>
</evidence>
<keyword evidence="5" id="KW-1185">Reference proteome</keyword>
<keyword evidence="2" id="KW-0233">DNA recombination</keyword>
<dbReference type="GO" id="GO:0015074">
    <property type="term" value="P:DNA integration"/>
    <property type="evidence" value="ECO:0007669"/>
    <property type="project" value="UniProtKB-KW"/>
</dbReference>
<dbReference type="InterPro" id="IPR050090">
    <property type="entry name" value="Tyrosine_recombinase_XerCD"/>
</dbReference>
<dbReference type="GO" id="GO:0003677">
    <property type="term" value="F:DNA binding"/>
    <property type="evidence" value="ECO:0007669"/>
    <property type="project" value="InterPro"/>
</dbReference>
<accession>A0A2X4T3V5</accession>
<dbReference type="CDD" id="cd00397">
    <property type="entry name" value="DNA_BRE_C"/>
    <property type="match status" value="1"/>
</dbReference>
<dbReference type="InterPro" id="IPR011010">
    <property type="entry name" value="DNA_brk_join_enz"/>
</dbReference>
<dbReference type="PANTHER" id="PTHR30349">
    <property type="entry name" value="PHAGE INTEGRASE-RELATED"/>
    <property type="match status" value="1"/>
</dbReference>
<dbReference type="EMBL" id="LS483466">
    <property type="protein sequence ID" value="SQI21059.1"/>
    <property type="molecule type" value="Genomic_DNA"/>
</dbReference>
<dbReference type="Gene3D" id="1.10.443.10">
    <property type="entry name" value="Intergrase catalytic core"/>
    <property type="match status" value="1"/>
</dbReference>
<gene>
    <name evidence="4" type="primary">STY4666</name>
    <name evidence="4" type="ORF">NCTC7307_00913</name>
</gene>
<dbReference type="AlphaFoldDB" id="A0A2X4T3V5"/>
<protein>
    <submittedName>
        <fullName evidence="4">Probable phage integrase</fullName>
    </submittedName>
</protein>
<dbReference type="PROSITE" id="PS51898">
    <property type="entry name" value="TYR_RECOMBINASE"/>
    <property type="match status" value="1"/>
</dbReference>
<reference evidence="4 5" key="1">
    <citation type="submission" date="2018-06" db="EMBL/GenBank/DDBJ databases">
        <authorList>
            <consortium name="Pathogen Informatics"/>
            <person name="Doyle S."/>
        </authorList>
    </citation>
    <scope>NUCLEOTIDE SEQUENCE [LARGE SCALE GENOMIC DNA]</scope>
    <source>
        <strain evidence="4 5">NCTC7307</strain>
    </source>
</reference>
<dbReference type="PANTHER" id="PTHR30349:SF64">
    <property type="entry name" value="PROPHAGE INTEGRASE INTD-RELATED"/>
    <property type="match status" value="1"/>
</dbReference>
<dbReference type="InterPro" id="IPR002104">
    <property type="entry name" value="Integrase_catalytic"/>
</dbReference>
<name>A0A2X4T3V5_SALER</name>
<dbReference type="GO" id="GO:0006310">
    <property type="term" value="P:DNA recombination"/>
    <property type="evidence" value="ECO:0007669"/>
    <property type="project" value="UniProtKB-KW"/>
</dbReference>
<keyword evidence="1" id="KW-0229">DNA integration</keyword>
<dbReference type="SUPFAM" id="SSF56349">
    <property type="entry name" value="DNA breaking-rejoining enzymes"/>
    <property type="match status" value="1"/>
</dbReference>
<dbReference type="InterPro" id="IPR013762">
    <property type="entry name" value="Integrase-like_cat_sf"/>
</dbReference>
<organism evidence="4 5">
    <name type="scientific">Salmonella enterica subsp. arizonae</name>
    <dbReference type="NCBI Taxonomy" id="59203"/>
    <lineage>
        <taxon>Bacteria</taxon>
        <taxon>Pseudomonadati</taxon>
        <taxon>Pseudomonadota</taxon>
        <taxon>Gammaproteobacteria</taxon>
        <taxon>Enterobacterales</taxon>
        <taxon>Enterobacteriaceae</taxon>
        <taxon>Salmonella</taxon>
    </lineage>
</organism>
<evidence type="ECO:0000256" key="1">
    <source>
        <dbReference type="ARBA" id="ARBA00022908"/>
    </source>
</evidence>
<evidence type="ECO:0000259" key="3">
    <source>
        <dbReference type="PROSITE" id="PS51898"/>
    </source>
</evidence>
<proteinExistence type="predicted"/>
<evidence type="ECO:0000256" key="2">
    <source>
        <dbReference type="ARBA" id="ARBA00023172"/>
    </source>
</evidence>
<feature type="domain" description="Tyr recombinase" evidence="3">
    <location>
        <begin position="1"/>
        <end position="168"/>
    </location>
</feature>
<dbReference type="Pfam" id="PF00589">
    <property type="entry name" value="Phage_integrase"/>
    <property type="match status" value="1"/>
</dbReference>
<evidence type="ECO:0000313" key="5">
    <source>
        <dbReference type="Proteomes" id="UP000248731"/>
    </source>
</evidence>
<sequence length="172" mass="20301">MVLADGNELFRYTAIRQNQLLHIRLGDINLEERRIDLNIEGAKNHREHRVPIVSALYPSLEYLVLRAEQAGMEQSNQVFNVGWFDLVRKNKYPEVMNEYPLRAFFRRLSRECKFTVTPHRFRHTVATHMMKSPERNLYAVRKLLGHVSITSTLEYIDESVDSLRDILETELM</sequence>